<feature type="chain" id="PRO_5014329461" description="Non-reducing end beta-L-arabinofuranosidase-like GH127 middle domain-containing protein" evidence="1">
    <location>
        <begin position="22"/>
        <end position="691"/>
    </location>
</feature>
<accession>A0A2J5HR85</accession>
<proteinExistence type="predicted"/>
<dbReference type="OrthoDB" id="5358475at2759"/>
<dbReference type="Proteomes" id="UP000235023">
    <property type="component" value="Unassembled WGS sequence"/>
</dbReference>
<gene>
    <name evidence="3" type="ORF">BDW42DRAFT_194919</name>
</gene>
<dbReference type="PANTHER" id="PTHR31151">
    <property type="entry name" value="PROLINE-TRNA LIGASE (DUF1680)"/>
    <property type="match status" value="1"/>
</dbReference>
<dbReference type="Pfam" id="PF20736">
    <property type="entry name" value="Glyco_hydro127M"/>
    <property type="match status" value="1"/>
</dbReference>
<name>A0A2J5HR85_9EURO</name>
<protein>
    <recommendedName>
        <fullName evidence="2">Non-reducing end beta-L-arabinofuranosidase-like GH127 middle domain-containing protein</fullName>
    </recommendedName>
</protein>
<evidence type="ECO:0000256" key="1">
    <source>
        <dbReference type="SAM" id="SignalP"/>
    </source>
</evidence>
<evidence type="ECO:0000313" key="4">
    <source>
        <dbReference type="Proteomes" id="UP000235023"/>
    </source>
</evidence>
<sequence length="691" mass="76284">MRCLIRLACLAILSLLRAATAEHLPPWNGSTTLLPYVVDPLPLGSVRPQGWLADQLALMADGLPGHEHDFYRYVRDSVWVGGADEYSDAHEALPYWLNGLVPLAALTDNRRLWNQVRNVSDAVLDRQQSDGWLGPESADGPRDLWGRFPLVLALTQLAEADPDRAPRIRDALHRFVACTHTMLADNYRGYISPGDDDPRGFMDVWGRTRAADLMLSLQWLATHDPRNGTETRRLFDCMYWLQRGSHDWTQWYTDGVYLADDLDTVSAEQVNQNGPFEHGVNIAQGWKYAAVVRRFTHNDSLADSARRGVRWTLESHGTPSGSIIADERLSGRSPTRGTEFCTVVEALYSLAYLHRALGTPSLADAAERVAFNALPVMALPNWWAHQYVTQTNQPISHVLDSSPFSNVGTDGQIYGLEPHYPCCTVNHPQGYPKYVAGSWGRVGRRGIAHALLGPTRVHTKTGDGVVVDIVCDTAYPFSPVLTYTVQADGAADLLVRIPEWSVARDTRVTVDGGVETEAQPDPATGLHTIPVEAGTTRVEVRLAPTVRVEQRANDTVSLFHGALLYAIPVDFNHTTTLDPSYPEGSAPEQVRNHALQPTAQWAYAVDPNTARYEGLDEDEGSLPDPLWTMGAPTAITVTGCRIDWPMQDGFASNPPLGEHRRCTEKAGPVRMVPYGSAKLHMAELPVMEQSS</sequence>
<feature type="signal peptide" evidence="1">
    <location>
        <begin position="1"/>
        <end position="21"/>
    </location>
</feature>
<reference evidence="4" key="1">
    <citation type="submission" date="2017-12" db="EMBL/GenBank/DDBJ databases">
        <authorList>
            <consortium name="DOE Joint Genome Institute"/>
            <person name="Mondo S.J."/>
            <person name="Kjaerbolling I."/>
            <person name="Vesth T.C."/>
            <person name="Frisvad J.C."/>
            <person name="Nybo J.L."/>
            <person name="Theobald S."/>
            <person name="Kuo A."/>
            <person name="Bowyer P."/>
            <person name="Matsuda Y."/>
            <person name="Lyhne E.K."/>
            <person name="Kogle M.E."/>
            <person name="Clum A."/>
            <person name="Lipzen A."/>
            <person name="Salamov A."/>
            <person name="Ngan C.Y."/>
            <person name="Daum C."/>
            <person name="Chiniquy J."/>
            <person name="Barry K."/>
            <person name="LaButti K."/>
            <person name="Haridas S."/>
            <person name="Simmons B.A."/>
            <person name="Magnuson J.K."/>
            <person name="Mortensen U.H."/>
            <person name="Larsen T.O."/>
            <person name="Grigoriev I.V."/>
            <person name="Baker S.E."/>
            <person name="Andersen M.R."/>
            <person name="Nordberg H.P."/>
            <person name="Cantor M.N."/>
            <person name="Hua S.X."/>
        </authorList>
    </citation>
    <scope>NUCLEOTIDE SEQUENCE [LARGE SCALE GENOMIC DNA]</scope>
    <source>
        <strain evidence="4">IBT 19404</strain>
    </source>
</reference>
<evidence type="ECO:0000259" key="2">
    <source>
        <dbReference type="Pfam" id="PF20736"/>
    </source>
</evidence>
<dbReference type="GO" id="GO:0005975">
    <property type="term" value="P:carbohydrate metabolic process"/>
    <property type="evidence" value="ECO:0007669"/>
    <property type="project" value="InterPro"/>
</dbReference>
<organism evidence="3 4">
    <name type="scientific">Aspergillus taichungensis</name>
    <dbReference type="NCBI Taxonomy" id="482145"/>
    <lineage>
        <taxon>Eukaryota</taxon>
        <taxon>Fungi</taxon>
        <taxon>Dikarya</taxon>
        <taxon>Ascomycota</taxon>
        <taxon>Pezizomycotina</taxon>
        <taxon>Eurotiomycetes</taxon>
        <taxon>Eurotiomycetidae</taxon>
        <taxon>Eurotiales</taxon>
        <taxon>Aspergillaceae</taxon>
        <taxon>Aspergillus</taxon>
        <taxon>Aspergillus subgen. Circumdati</taxon>
    </lineage>
</organism>
<feature type="domain" description="Non-reducing end beta-L-arabinofuranosidase-like GH127 middle" evidence="2">
    <location>
        <begin position="447"/>
        <end position="517"/>
    </location>
</feature>
<dbReference type="PANTHER" id="PTHR31151:SF0">
    <property type="entry name" value="PROLINE-TRNA LIGASE (DUF1680)"/>
    <property type="match status" value="1"/>
</dbReference>
<dbReference type="SUPFAM" id="SSF48208">
    <property type="entry name" value="Six-hairpin glycosidases"/>
    <property type="match status" value="1"/>
</dbReference>
<evidence type="ECO:0000313" key="3">
    <source>
        <dbReference type="EMBL" id="PLN79787.1"/>
    </source>
</evidence>
<keyword evidence="1" id="KW-0732">Signal</keyword>
<dbReference type="EMBL" id="KZ559555">
    <property type="protein sequence ID" value="PLN79787.1"/>
    <property type="molecule type" value="Genomic_DNA"/>
</dbReference>
<dbReference type="InterPro" id="IPR008928">
    <property type="entry name" value="6-hairpin_glycosidase_sf"/>
</dbReference>
<dbReference type="InterPro" id="IPR049046">
    <property type="entry name" value="Beta-AFase-like_GH127_middle"/>
</dbReference>
<dbReference type="AlphaFoldDB" id="A0A2J5HR85"/>
<keyword evidence="4" id="KW-1185">Reference proteome</keyword>